<sequence length="189" mass="21419">MKSPEKVIIIISCVSSGSRTENPHSETDRRKDMEWLCGDGSLMEEQAKEELEMIEAQYPNHFQSLKLELKSFIFLLQTQKQETQLIPENNCSTSPSSMVDTQAESTSLEQAQQRRKSNCSFEAALKDRVVMEGKIDEDSQLASPKSDKVVKKYSGRMRKRKDRVDVVLEMAQGCLKKIKLLKATLLSSA</sequence>
<organism evidence="1 2">
    <name type="scientific">Bauhinia variegata</name>
    <name type="common">Purple orchid tree</name>
    <name type="synonym">Phanera variegata</name>
    <dbReference type="NCBI Taxonomy" id="167791"/>
    <lineage>
        <taxon>Eukaryota</taxon>
        <taxon>Viridiplantae</taxon>
        <taxon>Streptophyta</taxon>
        <taxon>Embryophyta</taxon>
        <taxon>Tracheophyta</taxon>
        <taxon>Spermatophyta</taxon>
        <taxon>Magnoliopsida</taxon>
        <taxon>eudicotyledons</taxon>
        <taxon>Gunneridae</taxon>
        <taxon>Pentapetalae</taxon>
        <taxon>rosids</taxon>
        <taxon>fabids</taxon>
        <taxon>Fabales</taxon>
        <taxon>Fabaceae</taxon>
        <taxon>Cercidoideae</taxon>
        <taxon>Cercideae</taxon>
        <taxon>Bauhiniinae</taxon>
        <taxon>Bauhinia</taxon>
    </lineage>
</organism>
<name>A0ACB9LDE1_BAUVA</name>
<proteinExistence type="predicted"/>
<gene>
    <name evidence="1" type="ORF">L6164_030891</name>
</gene>
<comment type="caution">
    <text evidence="1">The sequence shown here is derived from an EMBL/GenBank/DDBJ whole genome shotgun (WGS) entry which is preliminary data.</text>
</comment>
<evidence type="ECO:0000313" key="2">
    <source>
        <dbReference type="Proteomes" id="UP000828941"/>
    </source>
</evidence>
<reference evidence="1 2" key="1">
    <citation type="journal article" date="2022" name="DNA Res.">
        <title>Chromosomal-level genome assembly of the orchid tree Bauhinia variegata (Leguminosae; Cercidoideae) supports the allotetraploid origin hypothesis of Bauhinia.</title>
        <authorList>
            <person name="Zhong Y."/>
            <person name="Chen Y."/>
            <person name="Zheng D."/>
            <person name="Pang J."/>
            <person name="Liu Y."/>
            <person name="Luo S."/>
            <person name="Meng S."/>
            <person name="Qian L."/>
            <person name="Wei D."/>
            <person name="Dai S."/>
            <person name="Zhou R."/>
        </authorList>
    </citation>
    <scope>NUCLEOTIDE SEQUENCE [LARGE SCALE GENOMIC DNA]</scope>
    <source>
        <strain evidence="1">BV-YZ2020</strain>
    </source>
</reference>
<protein>
    <submittedName>
        <fullName evidence="1">Uncharacterized protein</fullName>
    </submittedName>
</protein>
<dbReference type="EMBL" id="CM039437">
    <property type="protein sequence ID" value="KAI4307736.1"/>
    <property type="molecule type" value="Genomic_DNA"/>
</dbReference>
<keyword evidence="2" id="KW-1185">Reference proteome</keyword>
<accession>A0ACB9LDE1</accession>
<dbReference type="Proteomes" id="UP000828941">
    <property type="component" value="Chromosome 12"/>
</dbReference>
<evidence type="ECO:0000313" key="1">
    <source>
        <dbReference type="EMBL" id="KAI4307736.1"/>
    </source>
</evidence>